<dbReference type="GeneID" id="61527931"/>
<evidence type="ECO:0000313" key="3">
    <source>
        <dbReference type="Proteomes" id="UP000078572"/>
    </source>
</evidence>
<reference evidence="3" key="1">
    <citation type="submission" date="2016-06" db="EMBL/GenBank/DDBJ databases">
        <authorList>
            <person name="Xu Y."/>
            <person name="Nagy A."/>
            <person name="Yan X."/>
            <person name="Kim S.W."/>
            <person name="Haley B."/>
            <person name="Liu N.T."/>
            <person name="Nou X."/>
        </authorList>
    </citation>
    <scope>NUCLEOTIDE SEQUENCE [LARGE SCALE GENOMIC DNA]</scope>
    <source>
        <strain evidence="3">ATCC 49129</strain>
    </source>
</reference>
<dbReference type="AlphaFoldDB" id="A0A192A1H4"/>
<dbReference type="RefSeq" id="WP_064805986.1">
    <property type="nucleotide sequence ID" value="NZ_CP016022.1"/>
</dbReference>
<dbReference type="EMBL" id="CP016022">
    <property type="protein sequence ID" value="ANJ74239.1"/>
    <property type="molecule type" value="Genomic_DNA"/>
</dbReference>
<dbReference type="Proteomes" id="UP000078572">
    <property type="component" value="Chromosome 1"/>
</dbReference>
<accession>A0A192A1H4</accession>
<protein>
    <submittedName>
        <fullName evidence="2">Uncharacterized protein</fullName>
    </submittedName>
</protein>
<dbReference type="Gene3D" id="1.10.357.10">
    <property type="entry name" value="Tetracycline Repressor, domain 2"/>
    <property type="match status" value="1"/>
</dbReference>
<sequence>MPKTTRAHWIEAGFELLDIEGAVGISAERLARRLNVTRGAFYHHFTSRDDYVRSLLAEWERTYTGSILSLIQPGDTAETLLMRYLDVAASMHPQREVAIRAWAMREPLVADTMQRVDALRLAFATSLCSLEGGAPDDAAFWGRIAHLCFIGAQQTTARPDPEAFRAFFLKLFAMSQRLAAQAEPS</sequence>
<dbReference type="OrthoDB" id="9798857at2"/>
<dbReference type="STRING" id="190721.ACS15_3807"/>
<dbReference type="InterPro" id="IPR009057">
    <property type="entry name" value="Homeodomain-like_sf"/>
</dbReference>
<dbReference type="PROSITE" id="PS50977">
    <property type="entry name" value="HTH_TETR_2"/>
    <property type="match status" value="1"/>
</dbReference>
<dbReference type="SUPFAM" id="SSF46689">
    <property type="entry name" value="Homeodomain-like"/>
    <property type="match status" value="1"/>
</dbReference>
<gene>
    <name evidence="2" type="ORF">A9Y76_18050</name>
</gene>
<evidence type="ECO:0000256" key="1">
    <source>
        <dbReference type="ARBA" id="ARBA00023125"/>
    </source>
</evidence>
<proteinExistence type="predicted"/>
<dbReference type="Pfam" id="PF00440">
    <property type="entry name" value="TetR_N"/>
    <property type="match status" value="1"/>
</dbReference>
<dbReference type="InterPro" id="IPR001647">
    <property type="entry name" value="HTH_TetR"/>
</dbReference>
<evidence type="ECO:0000313" key="2">
    <source>
        <dbReference type="EMBL" id="ANJ74239.1"/>
    </source>
</evidence>
<organism evidence="2 3">
    <name type="scientific">Ralstonia insidiosa</name>
    <dbReference type="NCBI Taxonomy" id="190721"/>
    <lineage>
        <taxon>Bacteria</taxon>
        <taxon>Pseudomonadati</taxon>
        <taxon>Pseudomonadota</taxon>
        <taxon>Betaproteobacteria</taxon>
        <taxon>Burkholderiales</taxon>
        <taxon>Burkholderiaceae</taxon>
        <taxon>Ralstonia</taxon>
    </lineage>
</organism>
<name>A0A192A1H4_9RALS</name>
<dbReference type="GO" id="GO:0003677">
    <property type="term" value="F:DNA binding"/>
    <property type="evidence" value="ECO:0007669"/>
    <property type="project" value="UniProtKB-UniRule"/>
</dbReference>
<keyword evidence="1" id="KW-0238">DNA-binding</keyword>
<keyword evidence="3" id="KW-1185">Reference proteome</keyword>